<keyword evidence="2" id="KW-1185">Reference proteome</keyword>
<protein>
    <submittedName>
        <fullName evidence="1">Uncharacterized protein</fullName>
    </submittedName>
</protein>
<dbReference type="EMBL" id="BLKX01000002">
    <property type="protein sequence ID" value="GFG82936.1"/>
    <property type="molecule type" value="Genomic_DNA"/>
</dbReference>
<sequence length="99" mass="10528">MPTRESKELRQVRFVCAQQSLGGHDEPGEPSCCSLQLRTGLDEAIPGQGLQSAEHVPQSLVITRAGDGEHDSAAKRVERGSRAAQFVSCRTPAIVSGGE</sequence>
<reference evidence="1 2" key="1">
    <citation type="journal article" date="2019" name="Emerg. Microbes Infect.">
        <title>Comprehensive subspecies identification of 175 nontuberculous mycobacteria species based on 7547 genomic profiles.</title>
        <authorList>
            <person name="Matsumoto Y."/>
            <person name="Kinjo T."/>
            <person name="Motooka D."/>
            <person name="Nabeya D."/>
            <person name="Jung N."/>
            <person name="Uechi K."/>
            <person name="Horii T."/>
            <person name="Iida T."/>
            <person name="Fujita J."/>
            <person name="Nakamura S."/>
        </authorList>
    </citation>
    <scope>NUCLEOTIDE SEQUENCE [LARGE SCALE GENOMIC DNA]</scope>
    <source>
        <strain evidence="1 2">JCM 18565</strain>
    </source>
</reference>
<accession>A0ABQ1CFA0</accession>
<name>A0ABQ1CFA0_9MYCO</name>
<evidence type="ECO:0000313" key="2">
    <source>
        <dbReference type="Proteomes" id="UP000465240"/>
    </source>
</evidence>
<keyword evidence="1" id="KW-0614">Plasmid</keyword>
<evidence type="ECO:0000313" key="1">
    <source>
        <dbReference type="EMBL" id="GFG82936.1"/>
    </source>
</evidence>
<geneLocation type="plasmid" evidence="1">
    <name>pJCM18565</name>
</geneLocation>
<comment type="caution">
    <text evidence="1">The sequence shown here is derived from an EMBL/GenBank/DDBJ whole genome shotgun (WGS) entry which is preliminary data.</text>
</comment>
<dbReference type="Proteomes" id="UP000465240">
    <property type="component" value="Unassembled WGS sequence"/>
</dbReference>
<organism evidence="1 2">
    <name type="scientific">Mycobacterium paragordonae</name>
    <dbReference type="NCBI Taxonomy" id="1389713"/>
    <lineage>
        <taxon>Bacteria</taxon>
        <taxon>Bacillati</taxon>
        <taxon>Actinomycetota</taxon>
        <taxon>Actinomycetes</taxon>
        <taxon>Mycobacteriales</taxon>
        <taxon>Mycobacteriaceae</taxon>
        <taxon>Mycobacterium</taxon>
    </lineage>
</organism>
<gene>
    <name evidence="1" type="ORF">MPRG_62120</name>
</gene>
<proteinExistence type="predicted"/>